<dbReference type="InterPro" id="IPR013546">
    <property type="entry name" value="PII_UdlTrfase/GS_AdlTrfase"/>
</dbReference>
<feature type="domain" description="Glutamate-ammonia ligase adenylyltransferase repeated" evidence="7">
    <location>
        <begin position="31"/>
        <end position="264"/>
    </location>
</feature>
<keyword evidence="3" id="KW-0547">Nucleotide-binding</keyword>
<evidence type="ECO:0000256" key="6">
    <source>
        <dbReference type="ARBA" id="ARBA00023268"/>
    </source>
</evidence>
<feature type="domain" description="Glutamate-ammonia ligase adenylyltransferase repeated" evidence="7">
    <location>
        <begin position="542"/>
        <end position="785"/>
    </location>
</feature>
<dbReference type="SUPFAM" id="SSF81301">
    <property type="entry name" value="Nucleotidyltransferase"/>
    <property type="match status" value="2"/>
</dbReference>
<keyword evidence="1 9" id="KW-0808">Transferase</keyword>
<dbReference type="Pfam" id="PF03710">
    <property type="entry name" value="GlnE"/>
    <property type="match status" value="2"/>
</dbReference>
<dbReference type="RefSeq" id="WP_394826981.1">
    <property type="nucleotide sequence ID" value="NZ_CP089984.1"/>
</dbReference>
<evidence type="ECO:0000313" key="10">
    <source>
        <dbReference type="Proteomes" id="UP001370348"/>
    </source>
</evidence>
<evidence type="ECO:0000259" key="7">
    <source>
        <dbReference type="Pfam" id="PF03710"/>
    </source>
</evidence>
<dbReference type="Gene3D" id="1.20.120.330">
    <property type="entry name" value="Nucleotidyltransferases domain 2"/>
    <property type="match status" value="2"/>
</dbReference>
<evidence type="ECO:0000256" key="1">
    <source>
        <dbReference type="ARBA" id="ARBA00022679"/>
    </source>
</evidence>
<dbReference type="SUPFAM" id="SSF81593">
    <property type="entry name" value="Nucleotidyltransferase substrate binding subunit/domain"/>
    <property type="match status" value="2"/>
</dbReference>
<dbReference type="GO" id="GO:0016874">
    <property type="term" value="F:ligase activity"/>
    <property type="evidence" value="ECO:0007669"/>
    <property type="project" value="UniProtKB-KW"/>
</dbReference>
<accession>A0ABZ2M662</accession>
<dbReference type="GO" id="GO:0047388">
    <property type="term" value="F:[glutamine synthetase]-adenylyl-L-tyrosine phosphorylase activity"/>
    <property type="evidence" value="ECO:0007669"/>
    <property type="project" value="UniProtKB-EC"/>
</dbReference>
<sequence>MGERPLIVGPRRDPVDLAHWLEAAYPALAPAIQSRPEDVAYIASSGRGARDARTYRKLLLPSLDLRDPAGVRRKLRRFAARERLRIAARELETTAADVDVTAKELADLADVCVEVALNEALLWADLRYGIPTKTDGSRNGFCVIGMGKLGGRELNAGSDIDLLLFYDTDEGAVVKDGVVQEVSLHEYFTRVAQRLTSTLDEPTEDGLVWRVDLRLRPEGSRGPLVNALAAAERYYESWGRTWERAALVRARPSAGDLAVGEQVLGALAPFVWRREVNPQVADEMAAMLLRARAEIGEAEPRRDLKLGPGGIREAEFFVQSLQLVWGGREPTVRSTNTLDALRRLRARGFVTEREAREVGDGYLALRRLEHRVQFATGLQTHAVPEDPVLLGRIARSLGFRGALQLEKDLDRVRKRIGARMASLTRHGLVEKGEPSHSLERLLSALDARDEPRLLASLEERFDPIRAPDLARHLLTLAKRPDGPLGARSRDQYPELAATLIDALADAADPEQAARLMATFFARMVTPSLYVRAMAEDQLGTRRLAGLFGASAFLGEAAALHPDLVDRLLFRAMAGPIDAARTVDVELEQLGDLDAIPDPVARLDSFVGALRRAKRGVTMEVGVADLAGELDTRKCTLTLSIFADFVLQHTTRFALASGNGGARAEGQPAPKIAVIAMGKLGGREIGYGSDLDLIFVYDPAGQDEDEAQEQSIRAAQRVLRILSMPHVDGPGYELDTRLRPSGNHGLLVVSIEAFARYQETQAAAWERQALIKARACAGDEALGARVMAIAAEAAYERGAAPAAEVHRLRMRMERELAGERRGGARARYDMKLGYGGLVDVEFAVQYLQMVHGRDRRVRTQDTEAALGALEACGYMDSTVAASLREGYRLLRQLEQRARVHHGSTNPFIEEGAPGLTLLARRMGMRDGRPRGSAAEALLARYVHVTHEVRAAYLTVLGIASEG</sequence>
<evidence type="ECO:0000259" key="8">
    <source>
        <dbReference type="Pfam" id="PF08335"/>
    </source>
</evidence>
<dbReference type="Pfam" id="PF08335">
    <property type="entry name" value="GlnD_UR_UTase"/>
    <property type="match status" value="2"/>
</dbReference>
<name>A0ABZ2M662_9BACT</name>
<evidence type="ECO:0000313" key="9">
    <source>
        <dbReference type="EMBL" id="WXB17351.1"/>
    </source>
</evidence>
<dbReference type="NCBIfam" id="NF008292">
    <property type="entry name" value="PRK11072.1"/>
    <property type="match status" value="1"/>
</dbReference>
<feature type="domain" description="PII-uridylyltransferase/Glutamine-synthetase adenylyltransferase" evidence="8">
    <location>
        <begin position="811"/>
        <end position="951"/>
    </location>
</feature>
<reference evidence="9 10" key="1">
    <citation type="submission" date="2021-12" db="EMBL/GenBank/DDBJ databases">
        <title>Discovery of the Pendulisporaceae a myxobacterial family with distinct sporulation behavior and unique specialized metabolism.</title>
        <authorList>
            <person name="Garcia R."/>
            <person name="Popoff A."/>
            <person name="Bader C.D."/>
            <person name="Loehr J."/>
            <person name="Walesch S."/>
            <person name="Walt C."/>
            <person name="Boldt J."/>
            <person name="Bunk B."/>
            <person name="Haeckl F.J.F.P.J."/>
            <person name="Gunesch A.P."/>
            <person name="Birkelbach J."/>
            <person name="Nuebel U."/>
            <person name="Pietschmann T."/>
            <person name="Bach T."/>
            <person name="Mueller R."/>
        </authorList>
    </citation>
    <scope>NUCLEOTIDE SEQUENCE [LARGE SCALE GENOMIC DNA]</scope>
    <source>
        <strain evidence="9 10">MSr11954</strain>
    </source>
</reference>
<evidence type="ECO:0000256" key="5">
    <source>
        <dbReference type="ARBA" id="ARBA00022842"/>
    </source>
</evidence>
<dbReference type="InterPro" id="IPR005190">
    <property type="entry name" value="GlnE_rpt_dom"/>
</dbReference>
<keyword evidence="5" id="KW-0460">Magnesium</keyword>
<keyword evidence="2 9" id="KW-0548">Nucleotidyltransferase</keyword>
<dbReference type="Proteomes" id="UP001370348">
    <property type="component" value="Chromosome"/>
</dbReference>
<keyword evidence="9" id="KW-0436">Ligase</keyword>
<dbReference type="EC" id="2.7.7.89" evidence="9"/>
<evidence type="ECO:0000256" key="4">
    <source>
        <dbReference type="ARBA" id="ARBA00022840"/>
    </source>
</evidence>
<dbReference type="EMBL" id="CP089984">
    <property type="protein sequence ID" value="WXB17351.1"/>
    <property type="molecule type" value="Genomic_DNA"/>
</dbReference>
<dbReference type="InterPro" id="IPR023057">
    <property type="entry name" value="GlnE"/>
</dbReference>
<dbReference type="InterPro" id="IPR043519">
    <property type="entry name" value="NT_sf"/>
</dbReference>
<protein>
    <submittedName>
        <fullName evidence="9">Bifunctional [glutamate--ammonia ligase]-adenylyl-L-tyrosine phosphorylase/[glutamate--ammonia-ligase] adenylyltransferase</fullName>
        <ecNumber evidence="9">2.7.7.42</ecNumber>
        <ecNumber evidence="9">2.7.7.89</ecNumber>
    </submittedName>
</protein>
<dbReference type="EC" id="2.7.7.42" evidence="9"/>
<keyword evidence="6" id="KW-0511">Multifunctional enzyme</keyword>
<feature type="domain" description="PII-uridylyltransferase/Glutamine-synthetase adenylyltransferase" evidence="8">
    <location>
        <begin position="292"/>
        <end position="420"/>
    </location>
</feature>
<dbReference type="Gene3D" id="3.30.460.10">
    <property type="entry name" value="Beta Polymerase, domain 2"/>
    <property type="match status" value="2"/>
</dbReference>
<keyword evidence="4" id="KW-0067">ATP-binding</keyword>
<evidence type="ECO:0000256" key="3">
    <source>
        <dbReference type="ARBA" id="ARBA00022741"/>
    </source>
</evidence>
<gene>
    <name evidence="9" type="primary">glnE</name>
    <name evidence="9" type="ORF">LZC94_08715</name>
</gene>
<keyword evidence="10" id="KW-1185">Reference proteome</keyword>
<organism evidence="9 10">
    <name type="scientific">Pendulispora albinea</name>
    <dbReference type="NCBI Taxonomy" id="2741071"/>
    <lineage>
        <taxon>Bacteria</taxon>
        <taxon>Pseudomonadati</taxon>
        <taxon>Myxococcota</taxon>
        <taxon>Myxococcia</taxon>
        <taxon>Myxococcales</taxon>
        <taxon>Sorangiineae</taxon>
        <taxon>Pendulisporaceae</taxon>
        <taxon>Pendulispora</taxon>
    </lineage>
</organism>
<evidence type="ECO:0000256" key="2">
    <source>
        <dbReference type="ARBA" id="ARBA00022695"/>
    </source>
</evidence>
<dbReference type="PANTHER" id="PTHR30621:SF0">
    <property type="entry name" value="BIFUNCTIONAL GLUTAMINE SYNTHETASE ADENYLYLTRANSFERASE_ADENYLYL-REMOVING ENZYME"/>
    <property type="match status" value="1"/>
</dbReference>
<dbReference type="PANTHER" id="PTHR30621">
    <property type="entry name" value="GLUTAMINE SYNTHETASE ADENYLYLTRANSFERASE"/>
    <property type="match status" value="1"/>
</dbReference>
<dbReference type="GO" id="GO:0008882">
    <property type="term" value="F:[glutamate-ammonia-ligase] adenylyltransferase activity"/>
    <property type="evidence" value="ECO:0007669"/>
    <property type="project" value="UniProtKB-EC"/>
</dbReference>
<dbReference type="CDD" id="cd05401">
    <property type="entry name" value="NT_GlnE_GlnD_like"/>
    <property type="match status" value="2"/>
</dbReference>
<proteinExistence type="predicted"/>